<evidence type="ECO:0000256" key="1">
    <source>
        <dbReference type="SAM" id="MobiDB-lite"/>
    </source>
</evidence>
<reference evidence="2" key="1">
    <citation type="submission" date="2018-05" db="EMBL/GenBank/DDBJ databases">
        <title>Draft genome of Mucuna pruriens seed.</title>
        <authorList>
            <person name="Nnadi N.E."/>
            <person name="Vos R."/>
            <person name="Hasami M.H."/>
            <person name="Devisetty U.K."/>
            <person name="Aguiy J.C."/>
        </authorList>
    </citation>
    <scope>NUCLEOTIDE SEQUENCE [LARGE SCALE GENOMIC DNA]</scope>
    <source>
        <strain evidence="2">JCA_2017</strain>
    </source>
</reference>
<gene>
    <name evidence="2" type="ORF">CR513_55965</name>
</gene>
<feature type="compositionally biased region" description="Basic and acidic residues" evidence="1">
    <location>
        <begin position="50"/>
        <end position="74"/>
    </location>
</feature>
<keyword evidence="3" id="KW-1185">Reference proteome</keyword>
<comment type="caution">
    <text evidence="2">The sequence shown here is derived from an EMBL/GenBank/DDBJ whole genome shotgun (WGS) entry which is preliminary data.</text>
</comment>
<dbReference type="AlphaFoldDB" id="A0A371EH72"/>
<feature type="non-terminal residue" evidence="2">
    <location>
        <position position="1"/>
    </location>
</feature>
<organism evidence="2 3">
    <name type="scientific">Mucuna pruriens</name>
    <name type="common">Velvet bean</name>
    <name type="synonym">Dolichos pruriens</name>
    <dbReference type="NCBI Taxonomy" id="157652"/>
    <lineage>
        <taxon>Eukaryota</taxon>
        <taxon>Viridiplantae</taxon>
        <taxon>Streptophyta</taxon>
        <taxon>Embryophyta</taxon>
        <taxon>Tracheophyta</taxon>
        <taxon>Spermatophyta</taxon>
        <taxon>Magnoliopsida</taxon>
        <taxon>eudicotyledons</taxon>
        <taxon>Gunneridae</taxon>
        <taxon>Pentapetalae</taxon>
        <taxon>rosids</taxon>
        <taxon>fabids</taxon>
        <taxon>Fabales</taxon>
        <taxon>Fabaceae</taxon>
        <taxon>Papilionoideae</taxon>
        <taxon>50 kb inversion clade</taxon>
        <taxon>NPAAA clade</taxon>
        <taxon>indigoferoid/millettioid clade</taxon>
        <taxon>Phaseoleae</taxon>
        <taxon>Mucuna</taxon>
    </lineage>
</organism>
<name>A0A371EH72_MUCPR</name>
<dbReference type="Proteomes" id="UP000257109">
    <property type="component" value="Unassembled WGS sequence"/>
</dbReference>
<feature type="region of interest" description="Disordered" evidence="1">
    <location>
        <begin position="49"/>
        <end position="74"/>
    </location>
</feature>
<protein>
    <recommendedName>
        <fullName evidence="4">Retrotransposon gag domain-containing protein</fullName>
    </recommendedName>
</protein>
<evidence type="ECO:0000313" key="2">
    <source>
        <dbReference type="EMBL" id="RDX65381.1"/>
    </source>
</evidence>
<evidence type="ECO:0008006" key="4">
    <source>
        <dbReference type="Google" id="ProtNLM"/>
    </source>
</evidence>
<sequence length="74" mass="9142">MCERFIPSFYTIDLFIKLQRMYQGFRSVEVYFKEMEAWYNIYPNISSSWKGKERREDKPRRDKGVHPQTAEKKR</sequence>
<dbReference type="OrthoDB" id="1747743at2759"/>
<accession>A0A371EH72</accession>
<evidence type="ECO:0000313" key="3">
    <source>
        <dbReference type="Proteomes" id="UP000257109"/>
    </source>
</evidence>
<dbReference type="EMBL" id="QJKJ01013937">
    <property type="protein sequence ID" value="RDX65381.1"/>
    <property type="molecule type" value="Genomic_DNA"/>
</dbReference>
<proteinExistence type="predicted"/>